<keyword evidence="7 12" id="KW-0378">Hydrolase</keyword>
<dbReference type="GO" id="GO:0008413">
    <property type="term" value="F:8-oxo-7,8-dihydroguanosine triphosphate pyrophosphatase activity"/>
    <property type="evidence" value="ECO:0007669"/>
    <property type="project" value="TreeGrafter"/>
</dbReference>
<dbReference type="EC" id="3.6.1.55" evidence="11"/>
<dbReference type="AlphaFoldDB" id="A0A919K712"/>
<keyword evidence="3" id="KW-0515">Mutator protein</keyword>
<keyword evidence="4" id="KW-0235">DNA replication</keyword>
<dbReference type="GO" id="GO:0044716">
    <property type="term" value="F:8-oxo-GDP phosphatase activity"/>
    <property type="evidence" value="ECO:0007669"/>
    <property type="project" value="TreeGrafter"/>
</dbReference>
<keyword evidence="5" id="KW-0479">Metal-binding</keyword>
<evidence type="ECO:0000256" key="8">
    <source>
        <dbReference type="ARBA" id="ARBA00022842"/>
    </source>
</evidence>
<keyword evidence="8" id="KW-0460">Magnesium</keyword>
<sequence>MWDLAGGHIDAGETELAALAREVHEELGVQIATGSAVHLCRLDMGHAEESVRLSAWIVSEWKGTPTNAAPEEHDEIRWFQTEELPTLAHEPVRTALMEATRGIRA</sequence>
<evidence type="ECO:0000256" key="1">
    <source>
        <dbReference type="ARBA" id="ARBA00001946"/>
    </source>
</evidence>
<evidence type="ECO:0000256" key="7">
    <source>
        <dbReference type="ARBA" id="ARBA00022801"/>
    </source>
</evidence>
<evidence type="ECO:0000256" key="5">
    <source>
        <dbReference type="ARBA" id="ARBA00022723"/>
    </source>
</evidence>
<evidence type="ECO:0000256" key="9">
    <source>
        <dbReference type="ARBA" id="ARBA00023204"/>
    </source>
</evidence>
<dbReference type="SUPFAM" id="SSF55811">
    <property type="entry name" value="Nudix"/>
    <property type="match status" value="1"/>
</dbReference>
<dbReference type="Proteomes" id="UP000636960">
    <property type="component" value="Unassembled WGS sequence"/>
</dbReference>
<accession>A0A919K712</accession>
<evidence type="ECO:0000313" key="15">
    <source>
        <dbReference type="Proteomes" id="UP000636960"/>
    </source>
</evidence>
<comment type="cofactor">
    <cofactor evidence="1">
        <name>Mg(2+)</name>
        <dbReference type="ChEBI" id="CHEBI:18420"/>
    </cofactor>
</comment>
<dbReference type="GO" id="GO:0006281">
    <property type="term" value="P:DNA repair"/>
    <property type="evidence" value="ECO:0007669"/>
    <property type="project" value="UniProtKB-KW"/>
</dbReference>
<dbReference type="GO" id="GO:0044715">
    <property type="term" value="F:8-oxo-dGDP phosphatase activity"/>
    <property type="evidence" value="ECO:0007669"/>
    <property type="project" value="TreeGrafter"/>
</dbReference>
<name>A0A919K712_9ACTN</name>
<keyword evidence="15" id="KW-1185">Reference proteome</keyword>
<dbReference type="InterPro" id="IPR000086">
    <property type="entry name" value="NUDIX_hydrolase_dom"/>
</dbReference>
<evidence type="ECO:0000256" key="6">
    <source>
        <dbReference type="ARBA" id="ARBA00022763"/>
    </source>
</evidence>
<evidence type="ECO:0000256" key="11">
    <source>
        <dbReference type="ARBA" id="ARBA00038905"/>
    </source>
</evidence>
<dbReference type="GO" id="GO:0046872">
    <property type="term" value="F:metal ion binding"/>
    <property type="evidence" value="ECO:0007669"/>
    <property type="project" value="UniProtKB-KW"/>
</dbReference>
<dbReference type="InterPro" id="IPR047127">
    <property type="entry name" value="MutT-like"/>
</dbReference>
<dbReference type="Gene3D" id="3.90.79.10">
    <property type="entry name" value="Nucleoside Triphosphate Pyrophosphohydrolase"/>
    <property type="match status" value="1"/>
</dbReference>
<dbReference type="PROSITE" id="PS00893">
    <property type="entry name" value="NUDIX_BOX"/>
    <property type="match status" value="1"/>
</dbReference>
<evidence type="ECO:0000313" key="14">
    <source>
        <dbReference type="EMBL" id="GIF02136.1"/>
    </source>
</evidence>
<proteinExistence type="inferred from homology"/>
<dbReference type="GO" id="GO:0035539">
    <property type="term" value="F:8-oxo-7,8-dihydrodeoxyguanosine triphosphate pyrophosphatase activity"/>
    <property type="evidence" value="ECO:0007669"/>
    <property type="project" value="UniProtKB-EC"/>
</dbReference>
<dbReference type="PROSITE" id="PS51462">
    <property type="entry name" value="NUDIX"/>
    <property type="match status" value="1"/>
</dbReference>
<dbReference type="EMBL" id="BOMV01000121">
    <property type="protein sequence ID" value="GIF02136.1"/>
    <property type="molecule type" value="Genomic_DNA"/>
</dbReference>
<dbReference type="PANTHER" id="PTHR47707:SF1">
    <property type="entry name" value="NUDIX HYDROLASE FAMILY PROTEIN"/>
    <property type="match status" value="1"/>
</dbReference>
<comment type="similarity">
    <text evidence="2 12">Belongs to the Nudix hydrolase family.</text>
</comment>
<keyword evidence="9" id="KW-0234">DNA repair</keyword>
<evidence type="ECO:0000256" key="12">
    <source>
        <dbReference type="RuleBase" id="RU003476"/>
    </source>
</evidence>
<organism evidence="14 15">
    <name type="scientific">Paractinoplanes rishiriensis</name>
    <dbReference type="NCBI Taxonomy" id="1050105"/>
    <lineage>
        <taxon>Bacteria</taxon>
        <taxon>Bacillati</taxon>
        <taxon>Actinomycetota</taxon>
        <taxon>Actinomycetes</taxon>
        <taxon>Micromonosporales</taxon>
        <taxon>Micromonosporaceae</taxon>
        <taxon>Paractinoplanes</taxon>
    </lineage>
</organism>
<dbReference type="PANTHER" id="PTHR47707">
    <property type="entry name" value="8-OXO-DGTP DIPHOSPHATASE"/>
    <property type="match status" value="1"/>
</dbReference>
<evidence type="ECO:0000256" key="2">
    <source>
        <dbReference type="ARBA" id="ARBA00005582"/>
    </source>
</evidence>
<evidence type="ECO:0000256" key="3">
    <source>
        <dbReference type="ARBA" id="ARBA00022457"/>
    </source>
</evidence>
<protein>
    <recommendedName>
        <fullName evidence="11">8-oxo-dGTP diphosphatase</fullName>
        <ecNumber evidence="11">3.6.1.55</ecNumber>
    </recommendedName>
</protein>
<comment type="catalytic activity">
    <reaction evidence="10">
        <text>8-oxo-dGTP + H2O = 8-oxo-dGMP + diphosphate + H(+)</text>
        <dbReference type="Rhea" id="RHEA:31575"/>
        <dbReference type="ChEBI" id="CHEBI:15377"/>
        <dbReference type="ChEBI" id="CHEBI:15378"/>
        <dbReference type="ChEBI" id="CHEBI:33019"/>
        <dbReference type="ChEBI" id="CHEBI:63224"/>
        <dbReference type="ChEBI" id="CHEBI:77896"/>
        <dbReference type="EC" id="3.6.1.55"/>
    </reaction>
</comment>
<comment type="caution">
    <text evidence="14">The sequence shown here is derived from an EMBL/GenBank/DDBJ whole genome shotgun (WGS) entry which is preliminary data.</text>
</comment>
<dbReference type="GO" id="GO:0006260">
    <property type="term" value="P:DNA replication"/>
    <property type="evidence" value="ECO:0007669"/>
    <property type="project" value="UniProtKB-KW"/>
</dbReference>
<reference evidence="14" key="1">
    <citation type="submission" date="2021-01" db="EMBL/GenBank/DDBJ databases">
        <title>Whole genome shotgun sequence of Actinoplanes rishiriensis NBRC 108556.</title>
        <authorList>
            <person name="Komaki H."/>
            <person name="Tamura T."/>
        </authorList>
    </citation>
    <scope>NUCLEOTIDE SEQUENCE</scope>
    <source>
        <strain evidence="14">NBRC 108556</strain>
    </source>
</reference>
<dbReference type="Pfam" id="PF00293">
    <property type="entry name" value="NUDIX"/>
    <property type="match status" value="1"/>
</dbReference>
<dbReference type="InterPro" id="IPR020084">
    <property type="entry name" value="NUDIX_hydrolase_CS"/>
</dbReference>
<dbReference type="InterPro" id="IPR020476">
    <property type="entry name" value="Nudix_hydrolase"/>
</dbReference>
<dbReference type="InterPro" id="IPR015797">
    <property type="entry name" value="NUDIX_hydrolase-like_dom_sf"/>
</dbReference>
<gene>
    <name evidence="14" type="ORF">Ari01nite_96000</name>
</gene>
<keyword evidence="6" id="KW-0227">DNA damage</keyword>
<evidence type="ECO:0000259" key="13">
    <source>
        <dbReference type="PROSITE" id="PS51462"/>
    </source>
</evidence>
<evidence type="ECO:0000256" key="10">
    <source>
        <dbReference type="ARBA" id="ARBA00035861"/>
    </source>
</evidence>
<evidence type="ECO:0000256" key="4">
    <source>
        <dbReference type="ARBA" id="ARBA00022705"/>
    </source>
</evidence>
<feature type="domain" description="Nudix hydrolase" evidence="13">
    <location>
        <begin position="1"/>
        <end position="101"/>
    </location>
</feature>
<dbReference type="PRINTS" id="PR00502">
    <property type="entry name" value="NUDIXFAMILY"/>
</dbReference>